<feature type="transmembrane region" description="Helical" evidence="8">
    <location>
        <begin position="372"/>
        <end position="394"/>
    </location>
</feature>
<keyword evidence="2" id="KW-1003">Cell membrane</keyword>
<accession>A0A521E6K8</accession>
<evidence type="ECO:0000256" key="1">
    <source>
        <dbReference type="ARBA" id="ARBA00004651"/>
    </source>
</evidence>
<sequence length="541" mass="63234">MNNLIRKNIFDNKIQYNIILCIILSLGTAFRLFHFFYNRSLWMDEVYLSSSFSHLGYADLASKMLDYQQKAPLGFLWLVKLSVNLFGYHEMSLRLIPLLAGLLSLFLFASLCKYFLRPWAQLMALAIFAFAPALVYHSVEIKQYAMECLATVVALDLFIRYKDSHSWKDKICWGILGAITLWFSFSVIFVFAGIACGISLDYLIRKDWKSLLTNAVPFMLWLGSFLVNYLLFTHKHAESSWVVYFFKTYDNFMPFPPHSLQQLKWFPRNFNDLMDYPLGLSWNLKEVTSSTILQLISLPLVPALLLFTGFYHQFKLSKRSFYSLFFPVIFMLIASGIYLYPLLERFWVFISPVFILAIALGFEYFQQKLRSAAIAWALFIILISIPLAQSLYYLGQPQKFYKHKKSFEREGLVYISDNFRPGDAVYNYWNNAPGYKVYKNLNHLNYHAVEGHDFRKQSVSLAAYNQKLETELDQLKGSKRVWVIYNTQFLTDIGDLADDPGWYYKNKVSPESNLLSEFRKIGKPVKKWVKPDVSVYLLELY</sequence>
<protein>
    <submittedName>
        <fullName evidence="10">4-amino-4-deoxy-L-arabinose transferase</fullName>
    </submittedName>
</protein>
<evidence type="ECO:0000256" key="5">
    <source>
        <dbReference type="ARBA" id="ARBA00022692"/>
    </source>
</evidence>
<reference evidence="10 11" key="1">
    <citation type="submission" date="2017-05" db="EMBL/GenBank/DDBJ databases">
        <authorList>
            <person name="Varghese N."/>
            <person name="Submissions S."/>
        </authorList>
    </citation>
    <scope>NUCLEOTIDE SEQUENCE [LARGE SCALE GENOMIC DNA]</scope>
    <source>
        <strain evidence="10 11">DSM 19036</strain>
    </source>
</reference>
<keyword evidence="6 8" id="KW-1133">Transmembrane helix</keyword>
<feature type="domain" description="Glycosyltransferase RgtA/B/C/D-like" evidence="9">
    <location>
        <begin position="71"/>
        <end position="226"/>
    </location>
</feature>
<gene>
    <name evidence="10" type="ORF">SAMN06265348_107118</name>
</gene>
<feature type="transmembrane region" description="Helical" evidence="8">
    <location>
        <begin position="321"/>
        <end position="340"/>
    </location>
</feature>
<keyword evidence="3" id="KW-0328">Glycosyltransferase</keyword>
<keyword evidence="5 8" id="KW-0812">Transmembrane</keyword>
<feature type="transmembrane region" description="Helical" evidence="8">
    <location>
        <begin position="181"/>
        <end position="204"/>
    </location>
</feature>
<dbReference type="GO" id="GO:0009103">
    <property type="term" value="P:lipopolysaccharide biosynthetic process"/>
    <property type="evidence" value="ECO:0007669"/>
    <property type="project" value="UniProtKB-ARBA"/>
</dbReference>
<evidence type="ECO:0000256" key="8">
    <source>
        <dbReference type="SAM" id="Phobius"/>
    </source>
</evidence>
<dbReference type="GO" id="GO:0016763">
    <property type="term" value="F:pentosyltransferase activity"/>
    <property type="evidence" value="ECO:0007669"/>
    <property type="project" value="TreeGrafter"/>
</dbReference>
<dbReference type="Proteomes" id="UP000320300">
    <property type="component" value="Unassembled WGS sequence"/>
</dbReference>
<feature type="transmembrane region" description="Helical" evidence="8">
    <location>
        <begin position="16"/>
        <end position="37"/>
    </location>
</feature>
<evidence type="ECO:0000256" key="2">
    <source>
        <dbReference type="ARBA" id="ARBA00022475"/>
    </source>
</evidence>
<keyword evidence="7 8" id="KW-0472">Membrane</keyword>
<feature type="transmembrane region" description="Helical" evidence="8">
    <location>
        <begin position="211"/>
        <end position="232"/>
    </location>
</feature>
<comment type="subcellular location">
    <subcellularLocation>
        <location evidence="1">Cell membrane</location>
        <topology evidence="1">Multi-pass membrane protein</topology>
    </subcellularLocation>
</comment>
<keyword evidence="11" id="KW-1185">Reference proteome</keyword>
<name>A0A521E6K8_9SPHI</name>
<keyword evidence="4 10" id="KW-0808">Transferase</keyword>
<evidence type="ECO:0000259" key="9">
    <source>
        <dbReference type="Pfam" id="PF13231"/>
    </source>
</evidence>
<organism evidence="10 11">
    <name type="scientific">Pedobacter westerhofensis</name>
    <dbReference type="NCBI Taxonomy" id="425512"/>
    <lineage>
        <taxon>Bacteria</taxon>
        <taxon>Pseudomonadati</taxon>
        <taxon>Bacteroidota</taxon>
        <taxon>Sphingobacteriia</taxon>
        <taxon>Sphingobacteriales</taxon>
        <taxon>Sphingobacteriaceae</taxon>
        <taxon>Pedobacter</taxon>
    </lineage>
</organism>
<dbReference type="InterPro" id="IPR038731">
    <property type="entry name" value="RgtA/B/C-like"/>
</dbReference>
<feature type="transmembrane region" description="Helical" evidence="8">
    <location>
        <begin position="95"/>
        <end position="116"/>
    </location>
</feature>
<dbReference type="Pfam" id="PF13231">
    <property type="entry name" value="PMT_2"/>
    <property type="match status" value="1"/>
</dbReference>
<dbReference type="PANTHER" id="PTHR33908:SF11">
    <property type="entry name" value="MEMBRANE PROTEIN"/>
    <property type="match status" value="1"/>
</dbReference>
<dbReference type="GO" id="GO:0005886">
    <property type="term" value="C:plasma membrane"/>
    <property type="evidence" value="ECO:0007669"/>
    <property type="project" value="UniProtKB-SubCell"/>
</dbReference>
<dbReference type="RefSeq" id="WP_142528952.1">
    <property type="nucleotide sequence ID" value="NZ_CBCSJO010000007.1"/>
</dbReference>
<feature type="transmembrane region" description="Helical" evidence="8">
    <location>
        <begin position="346"/>
        <end position="365"/>
    </location>
</feature>
<evidence type="ECO:0000256" key="6">
    <source>
        <dbReference type="ARBA" id="ARBA00022989"/>
    </source>
</evidence>
<proteinExistence type="predicted"/>
<feature type="transmembrane region" description="Helical" evidence="8">
    <location>
        <begin position="292"/>
        <end position="314"/>
    </location>
</feature>
<dbReference type="EMBL" id="FXTN01000007">
    <property type="protein sequence ID" value="SMO79566.1"/>
    <property type="molecule type" value="Genomic_DNA"/>
</dbReference>
<dbReference type="InterPro" id="IPR050297">
    <property type="entry name" value="LipidA_mod_glycosyltrf_83"/>
</dbReference>
<evidence type="ECO:0000313" key="10">
    <source>
        <dbReference type="EMBL" id="SMO79566.1"/>
    </source>
</evidence>
<evidence type="ECO:0000256" key="4">
    <source>
        <dbReference type="ARBA" id="ARBA00022679"/>
    </source>
</evidence>
<dbReference type="AlphaFoldDB" id="A0A521E6K8"/>
<evidence type="ECO:0000313" key="11">
    <source>
        <dbReference type="Proteomes" id="UP000320300"/>
    </source>
</evidence>
<evidence type="ECO:0000256" key="3">
    <source>
        <dbReference type="ARBA" id="ARBA00022676"/>
    </source>
</evidence>
<dbReference type="PANTHER" id="PTHR33908">
    <property type="entry name" value="MANNOSYLTRANSFERASE YKCB-RELATED"/>
    <property type="match status" value="1"/>
</dbReference>
<evidence type="ECO:0000256" key="7">
    <source>
        <dbReference type="ARBA" id="ARBA00023136"/>
    </source>
</evidence>
<feature type="transmembrane region" description="Helical" evidence="8">
    <location>
        <begin position="122"/>
        <end position="139"/>
    </location>
</feature>
<dbReference type="OrthoDB" id="1491458at2"/>